<sequence>MSDASPDASGQRPPEDDFAPRNYPITDQIARQRKTWKHERIGFALLLAFVALALSGLFSGGPLSERSASSPGQRLTVHYERFLRSGAGSRLVLTAKTRPGATATLRLDPGFLHAYTIENLQPQPLAARSQAGGLELVGRADGQGELSFYLTIRPERLGPVRGTAWSEDDSVVFPQFIYP</sequence>
<evidence type="ECO:0000256" key="1">
    <source>
        <dbReference type="SAM" id="MobiDB-lite"/>
    </source>
</evidence>
<name>A0A1H6ZZH9_9GAMM</name>
<dbReference type="Proteomes" id="UP000199005">
    <property type="component" value="Unassembled WGS sequence"/>
</dbReference>
<evidence type="ECO:0000313" key="4">
    <source>
        <dbReference type="Proteomes" id="UP000199005"/>
    </source>
</evidence>
<keyword evidence="2" id="KW-1133">Transmembrane helix</keyword>
<dbReference type="EMBL" id="FNYO01000166">
    <property type="protein sequence ID" value="SEJ55162.1"/>
    <property type="molecule type" value="Genomic_DNA"/>
</dbReference>
<feature type="region of interest" description="Disordered" evidence="1">
    <location>
        <begin position="1"/>
        <end position="23"/>
    </location>
</feature>
<dbReference type="AlphaFoldDB" id="A0A1H6ZZH9"/>
<keyword evidence="2" id="KW-0472">Membrane</keyword>
<protein>
    <submittedName>
        <fullName evidence="3">Uncharacterized protein</fullName>
    </submittedName>
</protein>
<organism evidence="3 4">
    <name type="scientific">Azotobacter beijerinckii</name>
    <dbReference type="NCBI Taxonomy" id="170623"/>
    <lineage>
        <taxon>Bacteria</taxon>
        <taxon>Pseudomonadati</taxon>
        <taxon>Pseudomonadota</taxon>
        <taxon>Gammaproteobacteria</taxon>
        <taxon>Pseudomonadales</taxon>
        <taxon>Pseudomonadaceae</taxon>
        <taxon>Azotobacter</taxon>
    </lineage>
</organism>
<keyword evidence="2" id="KW-0812">Transmembrane</keyword>
<dbReference type="RefSeq" id="WP_090903240.1">
    <property type="nucleotide sequence ID" value="NZ_FNYO01000166.1"/>
</dbReference>
<evidence type="ECO:0000313" key="3">
    <source>
        <dbReference type="EMBL" id="SEJ55162.1"/>
    </source>
</evidence>
<accession>A0A1H6ZZH9</accession>
<dbReference type="STRING" id="170623.SAMN04244579_04775"/>
<evidence type="ECO:0000256" key="2">
    <source>
        <dbReference type="SAM" id="Phobius"/>
    </source>
</evidence>
<gene>
    <name evidence="3" type="ORF">SAMN04244579_04775</name>
</gene>
<proteinExistence type="predicted"/>
<feature type="transmembrane region" description="Helical" evidence="2">
    <location>
        <begin position="41"/>
        <end position="61"/>
    </location>
</feature>
<reference evidence="3 4" key="1">
    <citation type="submission" date="2016-10" db="EMBL/GenBank/DDBJ databases">
        <authorList>
            <person name="de Groot N.N."/>
        </authorList>
    </citation>
    <scope>NUCLEOTIDE SEQUENCE [LARGE SCALE GENOMIC DNA]</scope>
    <source>
        <strain evidence="3 4">DSM 1041</strain>
    </source>
</reference>